<evidence type="ECO:0000313" key="6">
    <source>
        <dbReference type="EMBL" id="PBA26561.1"/>
    </source>
</evidence>
<evidence type="ECO:0000256" key="4">
    <source>
        <dbReference type="PROSITE-ProRule" id="PRU00335"/>
    </source>
</evidence>
<protein>
    <submittedName>
        <fullName evidence="6">TetR/AcrR family transcriptional regulator</fullName>
    </submittedName>
</protein>
<comment type="caution">
    <text evidence="6">The sequence shown here is derived from an EMBL/GenBank/DDBJ whole genome shotgun (WGS) entry which is preliminary data.</text>
</comment>
<dbReference type="PANTHER" id="PTHR30055">
    <property type="entry name" value="HTH-TYPE TRANSCRIPTIONAL REGULATOR RUTR"/>
    <property type="match status" value="1"/>
</dbReference>
<gene>
    <name evidence="6" type="ORF">CKJ66_12065</name>
</gene>
<evidence type="ECO:0000256" key="3">
    <source>
        <dbReference type="ARBA" id="ARBA00023163"/>
    </source>
</evidence>
<sequence length="204" mass="21825">MARVAQPVRSDAARNREALIEVATRLFAAAAGGDEPSLRLIAREAGVGVGTLFRHFPTREALVEAVYQDQVRRLTEGADQLLANHSPAQAMRRWMDLFTDWLATKHGMLGTLRAMMNNEQLGSGHTRIELLAAIDKILAAGRAAGDIGDHISSEDVAAGLIGIFTVAPTGGNSEQATRLLDIFMNGLSAPQSTVHITTSTTDNP</sequence>
<dbReference type="InterPro" id="IPR001647">
    <property type="entry name" value="HTH_TetR"/>
</dbReference>
<dbReference type="PROSITE" id="PS50977">
    <property type="entry name" value="HTH_TETR_2"/>
    <property type="match status" value="1"/>
</dbReference>
<dbReference type="InterPro" id="IPR050109">
    <property type="entry name" value="HTH-type_TetR-like_transc_reg"/>
</dbReference>
<evidence type="ECO:0000259" key="5">
    <source>
        <dbReference type="PROSITE" id="PS50977"/>
    </source>
</evidence>
<dbReference type="EMBL" id="NSFD01000029">
    <property type="protein sequence ID" value="PBA26561.1"/>
    <property type="molecule type" value="Genomic_DNA"/>
</dbReference>
<dbReference type="SUPFAM" id="SSF46689">
    <property type="entry name" value="Homeodomain-like"/>
    <property type="match status" value="1"/>
</dbReference>
<organism evidence="6 7">
    <name type="scientific">Mycobacterium avium</name>
    <dbReference type="NCBI Taxonomy" id="1764"/>
    <lineage>
        <taxon>Bacteria</taxon>
        <taxon>Bacillati</taxon>
        <taxon>Actinomycetota</taxon>
        <taxon>Actinomycetes</taxon>
        <taxon>Mycobacteriales</taxon>
        <taxon>Mycobacteriaceae</taxon>
        <taxon>Mycobacterium</taxon>
        <taxon>Mycobacterium avium complex (MAC)</taxon>
    </lineage>
</organism>
<name>A0A2A2ZJD5_MYCAV</name>
<evidence type="ECO:0000256" key="2">
    <source>
        <dbReference type="ARBA" id="ARBA00023125"/>
    </source>
</evidence>
<dbReference type="Pfam" id="PF00440">
    <property type="entry name" value="TetR_N"/>
    <property type="match status" value="1"/>
</dbReference>
<dbReference type="InterPro" id="IPR036271">
    <property type="entry name" value="Tet_transcr_reg_TetR-rel_C_sf"/>
</dbReference>
<dbReference type="InterPro" id="IPR049445">
    <property type="entry name" value="TetR_SbtR-like_C"/>
</dbReference>
<dbReference type="Gene3D" id="1.10.357.10">
    <property type="entry name" value="Tetracycline Repressor, domain 2"/>
    <property type="match status" value="1"/>
</dbReference>
<dbReference type="GO" id="GO:0000976">
    <property type="term" value="F:transcription cis-regulatory region binding"/>
    <property type="evidence" value="ECO:0007669"/>
    <property type="project" value="TreeGrafter"/>
</dbReference>
<dbReference type="Proteomes" id="UP000217768">
    <property type="component" value="Unassembled WGS sequence"/>
</dbReference>
<keyword evidence="3" id="KW-0804">Transcription</keyword>
<evidence type="ECO:0000256" key="1">
    <source>
        <dbReference type="ARBA" id="ARBA00023015"/>
    </source>
</evidence>
<keyword evidence="2 4" id="KW-0238">DNA-binding</keyword>
<dbReference type="Pfam" id="PF21597">
    <property type="entry name" value="TetR_C_43"/>
    <property type="match status" value="1"/>
</dbReference>
<dbReference type="InterPro" id="IPR009057">
    <property type="entry name" value="Homeodomain-like_sf"/>
</dbReference>
<dbReference type="PANTHER" id="PTHR30055:SF234">
    <property type="entry name" value="HTH-TYPE TRANSCRIPTIONAL REGULATOR BETI"/>
    <property type="match status" value="1"/>
</dbReference>
<accession>A0A2A2ZJD5</accession>
<feature type="DNA-binding region" description="H-T-H motif" evidence="4">
    <location>
        <begin position="37"/>
        <end position="56"/>
    </location>
</feature>
<feature type="domain" description="HTH tetR-type" evidence="5">
    <location>
        <begin position="13"/>
        <end position="74"/>
    </location>
</feature>
<reference evidence="6 7" key="1">
    <citation type="submission" date="2017-08" db="EMBL/GenBank/DDBJ databases">
        <title>Phylogenetic analysis of Mycobacterium avium complex whole genomes.</title>
        <authorList>
            <person name="Caverly L.J."/>
            <person name="Spilker T."/>
            <person name="Lipuma J."/>
        </authorList>
    </citation>
    <scope>NUCLEOTIDE SEQUENCE [LARGE SCALE GENOMIC DNA]</scope>
    <source>
        <strain evidence="6 7">FLAC0165</strain>
    </source>
</reference>
<dbReference type="RefSeq" id="WP_023861572.1">
    <property type="nucleotide sequence ID" value="NZ_JAAILH010000024.1"/>
</dbReference>
<dbReference type="GO" id="GO:0003700">
    <property type="term" value="F:DNA-binding transcription factor activity"/>
    <property type="evidence" value="ECO:0007669"/>
    <property type="project" value="TreeGrafter"/>
</dbReference>
<dbReference type="SUPFAM" id="SSF48498">
    <property type="entry name" value="Tetracyclin repressor-like, C-terminal domain"/>
    <property type="match status" value="1"/>
</dbReference>
<proteinExistence type="predicted"/>
<dbReference type="AlphaFoldDB" id="A0A2A2ZJD5"/>
<keyword evidence="1" id="KW-0805">Transcription regulation</keyword>
<evidence type="ECO:0000313" key="7">
    <source>
        <dbReference type="Proteomes" id="UP000217768"/>
    </source>
</evidence>